<evidence type="ECO:0000256" key="1">
    <source>
        <dbReference type="ARBA" id="ARBA00023172"/>
    </source>
</evidence>
<dbReference type="AlphaFoldDB" id="A0A0C3ETE7"/>
<dbReference type="GO" id="GO:0015074">
    <property type="term" value="P:DNA integration"/>
    <property type="evidence" value="ECO:0007669"/>
    <property type="project" value="InterPro"/>
</dbReference>
<dbReference type="GO" id="GO:0003677">
    <property type="term" value="F:DNA binding"/>
    <property type="evidence" value="ECO:0007669"/>
    <property type="project" value="InterPro"/>
</dbReference>
<dbReference type="HOGENOM" id="CLU_013901_0_1_1"/>
<proteinExistence type="predicted"/>
<dbReference type="Gene3D" id="1.10.443.10">
    <property type="entry name" value="Intergrase catalytic core"/>
    <property type="match status" value="1"/>
</dbReference>
<dbReference type="InterPro" id="IPR011010">
    <property type="entry name" value="DNA_brk_join_enz"/>
</dbReference>
<protein>
    <recommendedName>
        <fullName evidence="4">Tyr recombinase domain-containing protein</fullName>
    </recommendedName>
</protein>
<gene>
    <name evidence="2" type="ORF">PILCRDRAFT_13298</name>
</gene>
<dbReference type="Proteomes" id="UP000054166">
    <property type="component" value="Unassembled WGS sequence"/>
</dbReference>
<organism evidence="2 3">
    <name type="scientific">Piloderma croceum (strain F 1598)</name>
    <dbReference type="NCBI Taxonomy" id="765440"/>
    <lineage>
        <taxon>Eukaryota</taxon>
        <taxon>Fungi</taxon>
        <taxon>Dikarya</taxon>
        <taxon>Basidiomycota</taxon>
        <taxon>Agaricomycotina</taxon>
        <taxon>Agaricomycetes</taxon>
        <taxon>Agaricomycetidae</taxon>
        <taxon>Atheliales</taxon>
        <taxon>Atheliaceae</taxon>
        <taxon>Piloderma</taxon>
    </lineage>
</organism>
<evidence type="ECO:0000313" key="3">
    <source>
        <dbReference type="Proteomes" id="UP000054166"/>
    </source>
</evidence>
<dbReference type="EMBL" id="KN833042">
    <property type="protein sequence ID" value="KIM75800.1"/>
    <property type="molecule type" value="Genomic_DNA"/>
</dbReference>
<dbReference type="InterPro" id="IPR013762">
    <property type="entry name" value="Integrase-like_cat_sf"/>
</dbReference>
<name>A0A0C3ETE7_PILCF</name>
<dbReference type="SUPFAM" id="SSF56349">
    <property type="entry name" value="DNA breaking-rejoining enzymes"/>
    <property type="match status" value="1"/>
</dbReference>
<keyword evidence="1" id="KW-0233">DNA recombination</keyword>
<reference evidence="2 3" key="1">
    <citation type="submission" date="2014-04" db="EMBL/GenBank/DDBJ databases">
        <authorList>
            <consortium name="DOE Joint Genome Institute"/>
            <person name="Kuo A."/>
            <person name="Tarkka M."/>
            <person name="Buscot F."/>
            <person name="Kohler A."/>
            <person name="Nagy L.G."/>
            <person name="Floudas D."/>
            <person name="Copeland A."/>
            <person name="Barry K.W."/>
            <person name="Cichocki N."/>
            <person name="Veneault-Fourrey C."/>
            <person name="LaButti K."/>
            <person name="Lindquist E.A."/>
            <person name="Lipzen A."/>
            <person name="Lundell T."/>
            <person name="Morin E."/>
            <person name="Murat C."/>
            <person name="Sun H."/>
            <person name="Tunlid A."/>
            <person name="Henrissat B."/>
            <person name="Grigoriev I.V."/>
            <person name="Hibbett D.S."/>
            <person name="Martin F."/>
            <person name="Nordberg H.P."/>
            <person name="Cantor M.N."/>
            <person name="Hua S.X."/>
        </authorList>
    </citation>
    <scope>NUCLEOTIDE SEQUENCE [LARGE SCALE GENOMIC DNA]</scope>
    <source>
        <strain evidence="2 3">F 1598</strain>
    </source>
</reference>
<dbReference type="OrthoDB" id="164951at2759"/>
<accession>A0A0C3ETE7</accession>
<evidence type="ECO:0000313" key="2">
    <source>
        <dbReference type="EMBL" id="KIM75800.1"/>
    </source>
</evidence>
<dbReference type="GO" id="GO:0006310">
    <property type="term" value="P:DNA recombination"/>
    <property type="evidence" value="ECO:0007669"/>
    <property type="project" value="UniProtKB-KW"/>
</dbReference>
<keyword evidence="3" id="KW-1185">Reference proteome</keyword>
<evidence type="ECO:0008006" key="4">
    <source>
        <dbReference type="Google" id="ProtNLM"/>
    </source>
</evidence>
<dbReference type="InParanoid" id="A0A0C3ETE7"/>
<dbReference type="STRING" id="765440.A0A0C3ETE7"/>
<reference evidence="3" key="2">
    <citation type="submission" date="2015-01" db="EMBL/GenBank/DDBJ databases">
        <title>Evolutionary Origins and Diversification of the Mycorrhizal Mutualists.</title>
        <authorList>
            <consortium name="DOE Joint Genome Institute"/>
            <consortium name="Mycorrhizal Genomics Consortium"/>
            <person name="Kohler A."/>
            <person name="Kuo A."/>
            <person name="Nagy L.G."/>
            <person name="Floudas D."/>
            <person name="Copeland A."/>
            <person name="Barry K.W."/>
            <person name="Cichocki N."/>
            <person name="Veneault-Fourrey C."/>
            <person name="LaButti K."/>
            <person name="Lindquist E.A."/>
            <person name="Lipzen A."/>
            <person name="Lundell T."/>
            <person name="Morin E."/>
            <person name="Murat C."/>
            <person name="Riley R."/>
            <person name="Ohm R."/>
            <person name="Sun H."/>
            <person name="Tunlid A."/>
            <person name="Henrissat B."/>
            <person name="Grigoriev I.V."/>
            <person name="Hibbett D.S."/>
            <person name="Martin F."/>
        </authorList>
    </citation>
    <scope>NUCLEOTIDE SEQUENCE [LARGE SCALE GENOMIC DNA]</scope>
    <source>
        <strain evidence="3">F 1598</strain>
    </source>
</reference>
<sequence>MYPGCSDSADREDGIYNEPDFKTALDGTPTQYSDKALALLISYKCFYENLGMSTCHGVYSAFKRYWEEHDGDTYRGKWFYHEGHKRWEGNPAESAEVQDIKTAVMHKTGAESGDRTHSLAMSKEYMDQILAWSESECPKEYYLDPEALKNMSIDDRKKLTTHLQYRAFASTAWTIWSRNFELIKLQWKDVKMGLQQNGFECFQIFLSQRKGWQKKTDKGIKEQDLRNNHFLIFSQPDLPSCDSFHWLPMWINFLESHHYGQPLEPEDYVFPAMGANGVVQPREHISHDTVQQMISDAVAGAQIPSAVGGSFSTHCFRRGGAQYHFMFAPVGKRWTLQRVRWWGGWAEGEHRDTLIRYLLDELHLSEEDHSDALCPIQREAGVSLLGEHALVKPASTEEVRLIQTSLSSDIQKVHHEVGRMQESFTTFSLAFNSMFTGPSAKCQAPDSRIYVDPNQRPNGSLCMATSIDMSRQTTVISTTPIVPIAVNATARPALEPLSSKFNTASNSNTNNPRPLPTAGLVIPDLPIQYSDGTWSTKEESWKIIIQHWQHGDPERGLHTPLKDWPAEWTRGKNRIFHVKRGQREDIALEFLNVYKGNEAAFKRAFDPFYKMGHTALLKAVHEAQERRGEHVKRK</sequence>